<keyword evidence="3" id="KW-1185">Reference proteome</keyword>
<name>A0A2T7DKK4_9POAL</name>
<organism evidence="2 3">
    <name type="scientific">Panicum hallii var. hallii</name>
    <dbReference type="NCBI Taxonomy" id="1504633"/>
    <lineage>
        <taxon>Eukaryota</taxon>
        <taxon>Viridiplantae</taxon>
        <taxon>Streptophyta</taxon>
        <taxon>Embryophyta</taxon>
        <taxon>Tracheophyta</taxon>
        <taxon>Spermatophyta</taxon>
        <taxon>Magnoliopsida</taxon>
        <taxon>Liliopsida</taxon>
        <taxon>Poales</taxon>
        <taxon>Poaceae</taxon>
        <taxon>PACMAD clade</taxon>
        <taxon>Panicoideae</taxon>
        <taxon>Panicodae</taxon>
        <taxon>Paniceae</taxon>
        <taxon>Panicinae</taxon>
        <taxon>Panicum</taxon>
        <taxon>Panicum sect. Panicum</taxon>
    </lineage>
</organism>
<dbReference type="AlphaFoldDB" id="A0A2T7DKK4"/>
<feature type="region of interest" description="Disordered" evidence="1">
    <location>
        <begin position="81"/>
        <end position="138"/>
    </location>
</feature>
<accession>A0A2T7DKK4</accession>
<proteinExistence type="predicted"/>
<feature type="compositionally biased region" description="Basic and acidic residues" evidence="1">
    <location>
        <begin position="81"/>
        <end position="91"/>
    </location>
</feature>
<evidence type="ECO:0000256" key="1">
    <source>
        <dbReference type="SAM" id="MobiDB-lite"/>
    </source>
</evidence>
<dbReference type="Gramene" id="PUZ56110">
    <property type="protein sequence ID" value="PUZ56110"/>
    <property type="gene ID" value="GQ55_5G269700"/>
</dbReference>
<feature type="compositionally biased region" description="Basic residues" evidence="1">
    <location>
        <begin position="121"/>
        <end position="138"/>
    </location>
</feature>
<sequence length="138" mass="15172">MGMFRMPRRRERWCGAAWAGLARADGGTTVGGRGMGGRKSNRKQVATGTEDTRCGGDASCRRRARMARSDRRRWVAFRGREAGRDRDERAARRAGPATNAASLICSPQAAATNGARAGPPQRRRLPVRGTRGRSWYKV</sequence>
<reference evidence="2 3" key="1">
    <citation type="submission" date="2018-04" db="EMBL/GenBank/DDBJ databases">
        <title>WGS assembly of Panicum hallii var. hallii HAL2.</title>
        <authorList>
            <person name="Lovell J."/>
            <person name="Jenkins J."/>
            <person name="Lowry D."/>
            <person name="Mamidi S."/>
            <person name="Sreedasyam A."/>
            <person name="Weng X."/>
            <person name="Barry K."/>
            <person name="Bonette J."/>
            <person name="Campitelli B."/>
            <person name="Daum C."/>
            <person name="Gordon S."/>
            <person name="Gould B."/>
            <person name="Lipzen A."/>
            <person name="MacQueen A."/>
            <person name="Palacio-Mejia J."/>
            <person name="Plott C."/>
            <person name="Shakirov E."/>
            <person name="Shu S."/>
            <person name="Yoshinaga Y."/>
            <person name="Zane M."/>
            <person name="Rokhsar D."/>
            <person name="Grimwood J."/>
            <person name="Schmutz J."/>
            <person name="Juenger T."/>
        </authorList>
    </citation>
    <scope>NUCLEOTIDE SEQUENCE [LARGE SCALE GENOMIC DNA]</scope>
    <source>
        <strain evidence="3">cv. HAL2</strain>
    </source>
</reference>
<evidence type="ECO:0000313" key="2">
    <source>
        <dbReference type="EMBL" id="PUZ56110.1"/>
    </source>
</evidence>
<feature type="region of interest" description="Disordered" evidence="1">
    <location>
        <begin position="29"/>
        <end position="57"/>
    </location>
</feature>
<evidence type="ECO:0000313" key="3">
    <source>
        <dbReference type="Proteomes" id="UP000244336"/>
    </source>
</evidence>
<gene>
    <name evidence="2" type="ORF">GQ55_5G269700</name>
</gene>
<dbReference type="Proteomes" id="UP000244336">
    <property type="component" value="Chromosome 5"/>
</dbReference>
<dbReference type="EMBL" id="CM009753">
    <property type="protein sequence ID" value="PUZ56110.1"/>
    <property type="molecule type" value="Genomic_DNA"/>
</dbReference>
<protein>
    <submittedName>
        <fullName evidence="2">Uncharacterized protein</fullName>
    </submittedName>
</protein>